<evidence type="ECO:0000256" key="6">
    <source>
        <dbReference type="SAM" id="Phobius"/>
    </source>
</evidence>
<evidence type="ECO:0000313" key="7">
    <source>
        <dbReference type="EMBL" id="GAA1752079.1"/>
    </source>
</evidence>
<feature type="region of interest" description="Disordered" evidence="5">
    <location>
        <begin position="670"/>
        <end position="695"/>
    </location>
</feature>
<feature type="transmembrane region" description="Helical" evidence="6">
    <location>
        <begin position="500"/>
        <end position="518"/>
    </location>
</feature>
<evidence type="ECO:0000256" key="1">
    <source>
        <dbReference type="ARBA" id="ARBA00004141"/>
    </source>
</evidence>
<feature type="transmembrane region" description="Helical" evidence="6">
    <location>
        <begin position="405"/>
        <end position="427"/>
    </location>
</feature>
<keyword evidence="4 6" id="KW-0472">Membrane</keyword>
<reference evidence="7 8" key="1">
    <citation type="journal article" date="2019" name="Int. J. Syst. Evol. Microbiol.">
        <title>The Global Catalogue of Microorganisms (GCM) 10K type strain sequencing project: providing services to taxonomists for standard genome sequencing and annotation.</title>
        <authorList>
            <consortium name="The Broad Institute Genomics Platform"/>
            <consortium name="The Broad Institute Genome Sequencing Center for Infectious Disease"/>
            <person name="Wu L."/>
            <person name="Ma J."/>
        </authorList>
    </citation>
    <scope>NUCLEOTIDE SEQUENCE [LARGE SCALE GENOMIC DNA]</scope>
    <source>
        <strain evidence="7 8">JCM 14735</strain>
    </source>
</reference>
<gene>
    <name evidence="7" type="ORF">GCM10009767_08880</name>
</gene>
<evidence type="ECO:0000313" key="8">
    <source>
        <dbReference type="Proteomes" id="UP001501204"/>
    </source>
</evidence>
<proteinExistence type="predicted"/>
<feature type="transmembrane region" description="Helical" evidence="6">
    <location>
        <begin position="472"/>
        <end position="494"/>
    </location>
</feature>
<dbReference type="PANTHER" id="PTHR47704">
    <property type="entry name" value="POTASSIUM TRANSPORTER KIMA"/>
    <property type="match status" value="1"/>
</dbReference>
<dbReference type="Pfam" id="PF13520">
    <property type="entry name" value="AA_permease_2"/>
    <property type="match status" value="1"/>
</dbReference>
<dbReference type="PANTHER" id="PTHR47704:SF1">
    <property type="entry name" value="POTASSIUM TRANSPORTER KIMA"/>
    <property type="match status" value="1"/>
</dbReference>
<dbReference type="EMBL" id="BAAAOA010000010">
    <property type="protein sequence ID" value="GAA1752079.1"/>
    <property type="molecule type" value="Genomic_DNA"/>
</dbReference>
<keyword evidence="3 6" id="KW-1133">Transmembrane helix</keyword>
<keyword evidence="8" id="KW-1185">Reference proteome</keyword>
<feature type="transmembrane region" description="Helical" evidence="6">
    <location>
        <begin position="80"/>
        <end position="113"/>
    </location>
</feature>
<dbReference type="Gene3D" id="1.20.1740.10">
    <property type="entry name" value="Amino acid/polyamine transporter I"/>
    <property type="match status" value="1"/>
</dbReference>
<evidence type="ECO:0000256" key="3">
    <source>
        <dbReference type="ARBA" id="ARBA00022989"/>
    </source>
</evidence>
<dbReference type="Proteomes" id="UP001501204">
    <property type="component" value="Unassembled WGS sequence"/>
</dbReference>
<feature type="transmembrane region" description="Helical" evidence="6">
    <location>
        <begin position="179"/>
        <end position="195"/>
    </location>
</feature>
<comment type="subcellular location">
    <subcellularLocation>
        <location evidence="1">Membrane</location>
        <topology evidence="1">Multi-pass membrane protein</topology>
    </subcellularLocation>
</comment>
<evidence type="ECO:0000256" key="2">
    <source>
        <dbReference type="ARBA" id="ARBA00022692"/>
    </source>
</evidence>
<name>A0ABN2KBE3_9MICC</name>
<sequence length="695" mass="73623">MPLSLGHPGDAVGTGCGGQSVRDGLPWGAVQSIPRALRRALVGKPIHNERFSDAVLPKRTALPVFSADALSSVAYAPDEIILTLALAGTTAVAVSPWVGLAVLVVLAVVITAYRQNVRAYPSGGGDYEIVSKNLGRTAGVGVGAALMADYALVVAVSMATAAQYVTAALPALAGRRVELAVAGILFVGLLNLRGLKFMGRAAAVPTYFFLAVLAALLLVGLVQDLTGSLGDAPSAGREVLPAAGFDAGLAGLAGALLVLRAFSSGAVALTGVETITNSVPYFRKPRAANAAATLGVLGAVSAALLAGVLYLADRADVVVVGDPAAQLLVDGRLPGPDFFQDPVLGQLAKTVFGTDSLWFFVLVAATVGVLILAANTAFSGFPTLASRLARDAFLPRQLQARGDRFAFTNGILLLLLVAVLLTVAFGANVNSLIQLYIVGVFVSFTLTQAGMLRHWARVRRMRPHPGVRRELFVRRAVALVAFVLCAAVLVVVLVTKLTQGAWITIVAILVLSTAMAGVRRHYDAVDAELALRPDSPVRALPSRVHAIIYVSSVRKPLMRALAYARASRPSTLEAVVVDTNAAATRRILDEWRRLEIPVPVTVLHAPYRDTIGPVVDHVRGVRRKSPRDLVVVYLPEYVVRHRWERLLHNQAIRPLRARLHEERGVMTASVPWHLSSASGEDTGPESAPEQRATRP</sequence>
<feature type="transmembrane region" description="Helical" evidence="6">
    <location>
        <begin position="207"/>
        <end position="227"/>
    </location>
</feature>
<accession>A0ABN2KBE3</accession>
<dbReference type="InterPro" id="IPR002293">
    <property type="entry name" value="AA/rel_permease1"/>
</dbReference>
<dbReference type="InterPro" id="IPR053153">
    <property type="entry name" value="APC_K+_Transporter"/>
</dbReference>
<feature type="transmembrane region" description="Helical" evidence="6">
    <location>
        <begin position="134"/>
        <end position="159"/>
    </location>
</feature>
<feature type="transmembrane region" description="Helical" evidence="6">
    <location>
        <begin position="357"/>
        <end position="384"/>
    </location>
</feature>
<feature type="transmembrane region" description="Helical" evidence="6">
    <location>
        <begin position="247"/>
        <end position="269"/>
    </location>
</feature>
<keyword evidence="2 6" id="KW-0812">Transmembrane</keyword>
<protein>
    <submittedName>
        <fullName evidence="7">APC family permease</fullName>
    </submittedName>
</protein>
<evidence type="ECO:0000256" key="5">
    <source>
        <dbReference type="SAM" id="MobiDB-lite"/>
    </source>
</evidence>
<feature type="transmembrane region" description="Helical" evidence="6">
    <location>
        <begin position="433"/>
        <end position="452"/>
    </location>
</feature>
<evidence type="ECO:0000256" key="4">
    <source>
        <dbReference type="ARBA" id="ARBA00023136"/>
    </source>
</evidence>
<feature type="transmembrane region" description="Helical" evidence="6">
    <location>
        <begin position="290"/>
        <end position="312"/>
    </location>
</feature>
<organism evidence="7 8">
    <name type="scientific">Kocuria aegyptia</name>
    <dbReference type="NCBI Taxonomy" id="330943"/>
    <lineage>
        <taxon>Bacteria</taxon>
        <taxon>Bacillati</taxon>
        <taxon>Actinomycetota</taxon>
        <taxon>Actinomycetes</taxon>
        <taxon>Micrococcales</taxon>
        <taxon>Micrococcaceae</taxon>
        <taxon>Kocuria</taxon>
    </lineage>
</organism>
<comment type="caution">
    <text evidence="7">The sequence shown here is derived from an EMBL/GenBank/DDBJ whole genome shotgun (WGS) entry which is preliminary data.</text>
</comment>